<dbReference type="AlphaFoldDB" id="A0A4Z2GCP9"/>
<gene>
    <name evidence="2" type="ORF">EYF80_038444</name>
</gene>
<accession>A0A4Z2GCP9</accession>
<sequence length="522" mass="54199">MSFLSGSPWQQPGIISGGSGYGQPSSGHQQHKPPATLTGANTPGVLASSPLPPSSPASERRSDWQRRSQVAPGGQVGTATPGGFKITLTEDEAKSERGWTEMPLSGAVAEAPGTQNSIMPALKIEDEGSRGARPREVGHRAGGAGGSLGSAGQSPSSPLSSNSSPSSTLPSPSISPGRSSPNSALDRKPASNPNSGQKDLQQKYSGSKGGFFIQGSQASAQGQGMLSPSMQQEKNTLDPCFTGSSQSSPGHKEDEEKFRGLSGSVAEKSVADLPKQTLRPSLGKQSDDIRPPVPMLMAGTYPTGLAGSPAIIPNALNFALLGSACPPRASYPHVAVRRSLTVTGGTEASAAMATMMSSPLMTSAVMPSSPPPRRQPESCETNLLLPVPLPARTSMNNTQDSKLNSTGARTFQKFMIMRRCHWADEPPSAGFSPASRSGARRTGGEGPDAELHGNSASRRDALRVAPSGFMEREGERKHGGLVAVEIEPLSRGNRRTGGGKRGIRGRGRKRGTRGEEGDEGTA</sequence>
<dbReference type="OrthoDB" id="9378527at2759"/>
<feature type="compositionally biased region" description="Polar residues" evidence="1">
    <location>
        <begin position="191"/>
        <end position="205"/>
    </location>
</feature>
<feature type="compositionally biased region" description="Low complexity" evidence="1">
    <location>
        <begin position="214"/>
        <end position="224"/>
    </location>
</feature>
<dbReference type="Proteomes" id="UP000314294">
    <property type="component" value="Unassembled WGS sequence"/>
</dbReference>
<feature type="compositionally biased region" description="Low complexity" evidence="1">
    <location>
        <begin position="150"/>
        <end position="183"/>
    </location>
</feature>
<keyword evidence="3" id="KW-1185">Reference proteome</keyword>
<protein>
    <submittedName>
        <fullName evidence="2">Uncharacterized protein</fullName>
    </submittedName>
</protein>
<organism evidence="2 3">
    <name type="scientific">Liparis tanakae</name>
    <name type="common">Tanaka's snailfish</name>
    <dbReference type="NCBI Taxonomy" id="230148"/>
    <lineage>
        <taxon>Eukaryota</taxon>
        <taxon>Metazoa</taxon>
        <taxon>Chordata</taxon>
        <taxon>Craniata</taxon>
        <taxon>Vertebrata</taxon>
        <taxon>Euteleostomi</taxon>
        <taxon>Actinopterygii</taxon>
        <taxon>Neopterygii</taxon>
        <taxon>Teleostei</taxon>
        <taxon>Neoteleostei</taxon>
        <taxon>Acanthomorphata</taxon>
        <taxon>Eupercaria</taxon>
        <taxon>Perciformes</taxon>
        <taxon>Cottioidei</taxon>
        <taxon>Cottales</taxon>
        <taxon>Liparidae</taxon>
        <taxon>Liparis</taxon>
    </lineage>
</organism>
<feature type="compositionally biased region" description="Gly residues" evidence="1">
    <location>
        <begin position="140"/>
        <end position="149"/>
    </location>
</feature>
<dbReference type="EMBL" id="SRLO01000585">
    <property type="protein sequence ID" value="TNN51346.1"/>
    <property type="molecule type" value="Genomic_DNA"/>
</dbReference>
<feature type="compositionally biased region" description="Basic and acidic residues" evidence="1">
    <location>
        <begin position="123"/>
        <end position="139"/>
    </location>
</feature>
<feature type="region of interest" description="Disordered" evidence="1">
    <location>
        <begin position="425"/>
        <end position="522"/>
    </location>
</feature>
<evidence type="ECO:0000256" key="1">
    <source>
        <dbReference type="SAM" id="MobiDB-lite"/>
    </source>
</evidence>
<feature type="compositionally biased region" description="Basic and acidic residues" evidence="1">
    <location>
        <begin position="250"/>
        <end position="259"/>
    </location>
</feature>
<comment type="caution">
    <text evidence="2">The sequence shown here is derived from an EMBL/GenBank/DDBJ whole genome shotgun (WGS) entry which is preliminary data.</text>
</comment>
<evidence type="ECO:0000313" key="3">
    <source>
        <dbReference type="Proteomes" id="UP000314294"/>
    </source>
</evidence>
<feature type="region of interest" description="Disordered" evidence="1">
    <location>
        <begin position="1"/>
        <end position="293"/>
    </location>
</feature>
<evidence type="ECO:0000313" key="2">
    <source>
        <dbReference type="EMBL" id="TNN51346.1"/>
    </source>
</evidence>
<name>A0A4Z2GCP9_9TELE</name>
<proteinExistence type="predicted"/>
<reference evidence="2 3" key="1">
    <citation type="submission" date="2019-03" db="EMBL/GenBank/DDBJ databases">
        <title>First draft genome of Liparis tanakae, snailfish: a comprehensive survey of snailfish specific genes.</title>
        <authorList>
            <person name="Kim W."/>
            <person name="Song I."/>
            <person name="Jeong J.-H."/>
            <person name="Kim D."/>
            <person name="Kim S."/>
            <person name="Ryu S."/>
            <person name="Song J.Y."/>
            <person name="Lee S.K."/>
        </authorList>
    </citation>
    <scope>NUCLEOTIDE SEQUENCE [LARGE SCALE GENOMIC DNA]</scope>
    <source>
        <tissue evidence="2">Muscle</tissue>
    </source>
</reference>
<feature type="compositionally biased region" description="Basic residues" evidence="1">
    <location>
        <begin position="492"/>
        <end position="511"/>
    </location>
</feature>